<sequence>MRFGKLVCFLLVMGNMWGKFVIDEPGAQNQAPVSRPVFGGGARGVSLDMLGSVNTFDALGRAVFGGKIFLYENGGFGLRFQVGIFDVVDIGISEGIENLIGVGNPQFFIPGAYVKLQIIKNLSGFSWAVGFDTFGYGRRTLFKRENGTEDMLYGFYSVAGWKFQGWGSQDYLLFGVRFPLLPAEMRALEALSLMGGISIHLGPYFFVSGTLEHLYFSEKYQNRFLPSLIAGFVPSENFELQVLFQYLTEEKAFHRSLSLGYKARF</sequence>
<organism evidence="1 2">
    <name type="scientific">Thermospira aquatica</name>
    <dbReference type="NCBI Taxonomy" id="2828656"/>
    <lineage>
        <taxon>Bacteria</taxon>
        <taxon>Pseudomonadati</taxon>
        <taxon>Spirochaetota</taxon>
        <taxon>Spirochaetia</taxon>
        <taxon>Brevinematales</taxon>
        <taxon>Thermospiraceae</taxon>
        <taxon>Thermospira</taxon>
    </lineage>
</organism>
<evidence type="ECO:0000313" key="2">
    <source>
        <dbReference type="Proteomes" id="UP001056539"/>
    </source>
</evidence>
<dbReference type="KEGG" id="taqu:KDW03_00830"/>
<name>A0AAX3BG20_9SPIR</name>
<accession>A0AAX3BG20</accession>
<keyword evidence="2" id="KW-1185">Reference proteome</keyword>
<dbReference type="EMBL" id="CP073355">
    <property type="protein sequence ID" value="URA10381.1"/>
    <property type="molecule type" value="Genomic_DNA"/>
</dbReference>
<reference evidence="1" key="1">
    <citation type="submission" date="2021-04" db="EMBL/GenBank/DDBJ databases">
        <authorList>
            <person name="Postec A."/>
        </authorList>
    </citation>
    <scope>NUCLEOTIDE SEQUENCE</scope>
    <source>
        <strain evidence="1">F1F22</strain>
    </source>
</reference>
<reference evidence="1" key="2">
    <citation type="submission" date="2022-06" db="EMBL/GenBank/DDBJ databases">
        <title>Thermospira aquatica gen. nov., sp. nov.</title>
        <authorList>
            <person name="Ben Ali Gam Z."/>
            <person name="Labat M."/>
        </authorList>
    </citation>
    <scope>NUCLEOTIDE SEQUENCE</scope>
    <source>
        <strain evidence="1">F1F22</strain>
    </source>
</reference>
<evidence type="ECO:0000313" key="1">
    <source>
        <dbReference type="EMBL" id="URA10381.1"/>
    </source>
</evidence>
<proteinExistence type="predicted"/>
<dbReference type="AlphaFoldDB" id="A0AAX3BG20"/>
<protein>
    <submittedName>
        <fullName evidence="1">Uncharacterized protein</fullName>
    </submittedName>
</protein>
<dbReference type="Proteomes" id="UP001056539">
    <property type="component" value="Chromosome"/>
</dbReference>
<dbReference type="RefSeq" id="WP_271435512.1">
    <property type="nucleotide sequence ID" value="NZ_CP073355.1"/>
</dbReference>
<gene>
    <name evidence="1" type="ORF">KDW03_00830</name>
</gene>